<name>A0ABT1KTD4_9ACTN</name>
<dbReference type="Gene3D" id="3.30.460.40">
    <property type="match status" value="1"/>
</dbReference>
<dbReference type="Pfam" id="PF14907">
    <property type="entry name" value="NTP_transf_5"/>
    <property type="match status" value="1"/>
</dbReference>
<keyword evidence="2" id="KW-1185">Reference proteome</keyword>
<sequence>MTDHYVEDERSVVMVDESVLGLSPIATTILEAVPDGSTVTLQAVTEHVVRTFGPPDDPNSAEDLTRQQVWDLAAHKVLLVVGDELSFSERRAGELAGEERSEGVTALRSALRHLRAGTAGTWVLPERVGPTSLVAAARAHHVVPSIAANLDRLALPRQASSELEAMAGRQRAGAKQLAADLVVVSDALAAERIPVLAFKGVTLAAQAYGDFAIRGAGDLDVLVPPQDVDRAHGVLNEAGWTPAPGFPIPGHSWAWRHHLQTGNELTLIGPRSNVDLHWHLVPMRGAFPDFDALWRRRTIVSVDGHPIPTLSPYDALAHSSGHAARDRWRWLRSLLDVHVLASDPNTWHGADRPLRPEQLLSIGLAVTEFGMPSAAPPIVHLAMQRVDPGLRRRVLHEQDGTTPQHQPLSVPGINFVRRLRELDPTPSSIAEARRLLSESLLPSRFTTHELSPHAIVAVPRVLGNRAAEVVSRLSDRQDSGRDR</sequence>
<dbReference type="RefSeq" id="WP_254180130.1">
    <property type="nucleotide sequence ID" value="NZ_JANARS010000001.1"/>
</dbReference>
<protein>
    <submittedName>
        <fullName evidence="1">Nucleotidyltransferase family protein</fullName>
    </submittedName>
</protein>
<dbReference type="Proteomes" id="UP001204524">
    <property type="component" value="Unassembled WGS sequence"/>
</dbReference>
<accession>A0ABT1KTD4</accession>
<organism evidence="1 2">
    <name type="scientific">Nocardioides pinisoli</name>
    <dbReference type="NCBI Taxonomy" id="2950279"/>
    <lineage>
        <taxon>Bacteria</taxon>
        <taxon>Bacillati</taxon>
        <taxon>Actinomycetota</taxon>
        <taxon>Actinomycetes</taxon>
        <taxon>Propionibacteriales</taxon>
        <taxon>Nocardioidaceae</taxon>
        <taxon>Nocardioides</taxon>
    </lineage>
</organism>
<evidence type="ECO:0000313" key="2">
    <source>
        <dbReference type="Proteomes" id="UP001204524"/>
    </source>
</evidence>
<dbReference type="EMBL" id="JANARS010000001">
    <property type="protein sequence ID" value="MCP3420912.1"/>
    <property type="molecule type" value="Genomic_DNA"/>
</dbReference>
<reference evidence="1 2" key="1">
    <citation type="submission" date="2022-06" db="EMBL/GenBank/DDBJ databases">
        <authorList>
            <person name="So Y."/>
        </authorList>
    </citation>
    <scope>NUCLEOTIDE SEQUENCE [LARGE SCALE GENOMIC DNA]</scope>
    <source>
        <strain evidence="1 2">STR3</strain>
    </source>
</reference>
<proteinExistence type="predicted"/>
<gene>
    <name evidence="1" type="ORF">NCI01_03810</name>
</gene>
<comment type="caution">
    <text evidence="1">The sequence shown here is derived from an EMBL/GenBank/DDBJ whole genome shotgun (WGS) entry which is preliminary data.</text>
</comment>
<evidence type="ECO:0000313" key="1">
    <source>
        <dbReference type="EMBL" id="MCP3420912.1"/>
    </source>
</evidence>
<dbReference type="InterPro" id="IPR039498">
    <property type="entry name" value="NTP_transf_5"/>
</dbReference>